<dbReference type="Gene3D" id="3.20.20.60">
    <property type="entry name" value="Phosphoenolpyruvate-binding domains"/>
    <property type="match status" value="1"/>
</dbReference>
<dbReference type="SUPFAM" id="SSF51621">
    <property type="entry name" value="Phosphoenolpyruvate/pyruvate domain"/>
    <property type="match status" value="1"/>
</dbReference>
<dbReference type="EMBL" id="ARYH01000001">
    <property type="protein sequence ID" value="KCZ84806.1"/>
    <property type="molecule type" value="Genomic_DNA"/>
</dbReference>
<dbReference type="OrthoDB" id="9800547at2"/>
<reference evidence="8 9" key="1">
    <citation type="journal article" date="2014" name="Antonie Van Leeuwenhoek">
        <title>Hyphomonas beringensis sp. nov. and Hyphomonas chukchiensis sp. nov., isolated from surface seawater of the Bering Sea and Chukchi Sea.</title>
        <authorList>
            <person name="Li C."/>
            <person name="Lai Q."/>
            <person name="Li G."/>
            <person name="Dong C."/>
            <person name="Wang J."/>
            <person name="Liao Y."/>
            <person name="Shao Z."/>
        </authorList>
    </citation>
    <scope>NUCLEOTIDE SEQUENCE [LARGE SCALE GENOMIC DNA]</scope>
    <source>
        <strain evidence="8 9">MHS-3</strain>
    </source>
</reference>
<feature type="binding site" evidence="5">
    <location>
        <position position="71"/>
    </location>
    <ligand>
        <name>substrate</name>
    </ligand>
</feature>
<keyword evidence="3 6" id="KW-0479">Metal-binding</keyword>
<sequence length="295" mass="31830">MASQTHRPRRSCLYMPGANERALEKARGLPADTLLLDLEDAVAPDAKLTAREAILSAVKQGGYGYREIVIRMNGLSTEWGADDLKMAVSSGAKAVLAPKVESAADIHVLDKALTEAGAPADFGLWVMIEMPKAILHIEEIAATAAETRLTTFVMGTNDLAKEYRARMTPDRIAFQVALQLSVTAARAYGITAIDGVFNDIKDEDGLINECEQGRDLGFDGKTLIHPSQLDTANRVFAPSHNDVEQAKAVIEAFADPANAGKGVLKVNGKMTELLHLDEARRTVAMDEAIRAFETA</sequence>
<evidence type="ECO:0000313" key="9">
    <source>
        <dbReference type="Proteomes" id="UP000027446"/>
    </source>
</evidence>
<evidence type="ECO:0000256" key="2">
    <source>
        <dbReference type="ARBA" id="ARBA00005568"/>
    </source>
</evidence>
<dbReference type="AlphaFoldDB" id="A0A069E8V8"/>
<dbReference type="STRING" id="1280949.HAD_03965"/>
<dbReference type="InterPro" id="IPR040442">
    <property type="entry name" value="Pyrv_kinase-like_dom_sf"/>
</dbReference>
<evidence type="ECO:0000256" key="3">
    <source>
        <dbReference type="ARBA" id="ARBA00022723"/>
    </source>
</evidence>
<dbReference type="RefSeq" id="WP_035569572.1">
    <property type="nucleotide sequence ID" value="NZ_ARYH01000001.1"/>
</dbReference>
<evidence type="ECO:0000256" key="6">
    <source>
        <dbReference type="PIRSR" id="PIRSR015582-2"/>
    </source>
</evidence>
<keyword evidence="4 6" id="KW-0460">Magnesium</keyword>
<accession>A0A069E8V8</accession>
<dbReference type="Pfam" id="PF03328">
    <property type="entry name" value="HpcH_HpaI"/>
    <property type="match status" value="1"/>
</dbReference>
<gene>
    <name evidence="8" type="ORF">HAD_03965</name>
</gene>
<dbReference type="PATRIC" id="fig|1280949.3.peg.813"/>
<dbReference type="GO" id="GO:0000287">
    <property type="term" value="F:magnesium ion binding"/>
    <property type="evidence" value="ECO:0007669"/>
    <property type="project" value="TreeGrafter"/>
</dbReference>
<organism evidence="8 9">
    <name type="scientific">Hyphomonas adhaerens MHS-3</name>
    <dbReference type="NCBI Taxonomy" id="1280949"/>
    <lineage>
        <taxon>Bacteria</taxon>
        <taxon>Pseudomonadati</taxon>
        <taxon>Pseudomonadota</taxon>
        <taxon>Alphaproteobacteria</taxon>
        <taxon>Hyphomonadales</taxon>
        <taxon>Hyphomonadaceae</taxon>
        <taxon>Hyphomonas</taxon>
    </lineage>
</organism>
<feature type="binding site" evidence="5">
    <location>
        <position position="129"/>
    </location>
    <ligand>
        <name>substrate</name>
    </ligand>
</feature>
<proteinExistence type="inferred from homology"/>
<comment type="cofactor">
    <cofactor evidence="1">
        <name>Mg(2+)</name>
        <dbReference type="ChEBI" id="CHEBI:18420"/>
    </cofactor>
</comment>
<dbReference type="PANTHER" id="PTHR32308:SF10">
    <property type="entry name" value="CITRATE LYASE SUBUNIT BETA"/>
    <property type="match status" value="1"/>
</dbReference>
<feature type="domain" description="HpcH/HpaI aldolase/citrate lyase" evidence="7">
    <location>
        <begin position="10"/>
        <end position="226"/>
    </location>
</feature>
<keyword evidence="9" id="KW-1185">Reference proteome</keyword>
<protein>
    <submittedName>
        <fullName evidence="8">Citrate lyase subunit beta</fullName>
    </submittedName>
</protein>
<evidence type="ECO:0000256" key="1">
    <source>
        <dbReference type="ARBA" id="ARBA00001946"/>
    </source>
</evidence>
<feature type="binding site" evidence="6">
    <location>
        <position position="129"/>
    </location>
    <ligand>
        <name>Mg(2+)</name>
        <dbReference type="ChEBI" id="CHEBI:18420"/>
    </ligand>
</feature>
<name>A0A069E8V8_9PROT</name>
<dbReference type="GO" id="GO:0016829">
    <property type="term" value="F:lyase activity"/>
    <property type="evidence" value="ECO:0007669"/>
    <property type="project" value="UniProtKB-KW"/>
</dbReference>
<dbReference type="PANTHER" id="PTHR32308">
    <property type="entry name" value="LYASE BETA SUBUNIT, PUTATIVE (AFU_ORTHOLOGUE AFUA_4G13030)-RELATED"/>
    <property type="match status" value="1"/>
</dbReference>
<dbReference type="PIRSF" id="PIRSF015582">
    <property type="entry name" value="Cit_lyase_B"/>
    <property type="match status" value="1"/>
</dbReference>
<feature type="binding site" evidence="6">
    <location>
        <position position="158"/>
    </location>
    <ligand>
        <name>Mg(2+)</name>
        <dbReference type="ChEBI" id="CHEBI:18420"/>
    </ligand>
</feature>
<comment type="caution">
    <text evidence="8">The sequence shown here is derived from an EMBL/GenBank/DDBJ whole genome shotgun (WGS) entry which is preliminary data.</text>
</comment>
<dbReference type="Proteomes" id="UP000027446">
    <property type="component" value="Unassembled WGS sequence"/>
</dbReference>
<dbReference type="eggNOG" id="COG2301">
    <property type="taxonomic scope" value="Bacteria"/>
</dbReference>
<comment type="similarity">
    <text evidence="2">Belongs to the HpcH/HpaI aldolase family.</text>
</comment>
<dbReference type="InterPro" id="IPR015813">
    <property type="entry name" value="Pyrv/PenolPyrv_kinase-like_dom"/>
</dbReference>
<keyword evidence="8" id="KW-0456">Lyase</keyword>
<evidence type="ECO:0000256" key="5">
    <source>
        <dbReference type="PIRSR" id="PIRSR015582-1"/>
    </source>
</evidence>
<evidence type="ECO:0000256" key="4">
    <source>
        <dbReference type="ARBA" id="ARBA00022842"/>
    </source>
</evidence>
<dbReference type="GO" id="GO:0006107">
    <property type="term" value="P:oxaloacetate metabolic process"/>
    <property type="evidence" value="ECO:0007669"/>
    <property type="project" value="TreeGrafter"/>
</dbReference>
<dbReference type="InterPro" id="IPR011206">
    <property type="entry name" value="Citrate_lyase_beta/mcl1/mcl2"/>
</dbReference>
<evidence type="ECO:0000259" key="7">
    <source>
        <dbReference type="Pfam" id="PF03328"/>
    </source>
</evidence>
<evidence type="ECO:0000313" key="8">
    <source>
        <dbReference type="EMBL" id="KCZ84806.1"/>
    </source>
</evidence>
<dbReference type="InterPro" id="IPR005000">
    <property type="entry name" value="Aldolase/citrate-lyase_domain"/>
</dbReference>